<dbReference type="PANTHER" id="PTHR28061">
    <property type="entry name" value="INO EIGHTY SUBUNIT 4"/>
    <property type="match status" value="1"/>
</dbReference>
<sequence length="350" mass="37091">MGSAEGRQCTQSPPPAHHGSGSNPRRVNPGHTHRRHSSPPPSSFCIVVHRDQLAARPREPEVATTSRSGPSLGRRYSNRPATSPLLRNPICIAARPRCRHHVVPEDQDRQAAPVAQGSDQLPPRGFVQVVRCLQALVLASHACSGHRARPDRHPQRRRCHPMAGIDNGLLAPPTADAKGKKGRPGPKAGGAGTKRAAAAIDGTPKVRGKPGPKKKQRMGDMINDPNSKGPFPAAASVPKLGPKANMGTINANLRALDRSGKPCRKWGKKTFQVRSFTGVIWDVPTWRAPPKSAAFAEDVKSDSTGSTDSKIKDESSAISDRSGMNGDASTPIPPPLNGIASSPTPLPAVS</sequence>
<evidence type="ECO:0000313" key="2">
    <source>
        <dbReference type="EMBL" id="KAK3201803.1"/>
    </source>
</evidence>
<dbReference type="GO" id="GO:0006338">
    <property type="term" value="P:chromatin remodeling"/>
    <property type="evidence" value="ECO:0007669"/>
    <property type="project" value="InterPro"/>
</dbReference>
<dbReference type="Proteomes" id="UP001280581">
    <property type="component" value="Unassembled WGS sequence"/>
</dbReference>
<protein>
    <submittedName>
        <fullName evidence="2">Uncharacterized protein</fullName>
    </submittedName>
</protein>
<dbReference type="Pfam" id="PF08193">
    <property type="entry name" value="INO80_Ies4"/>
    <property type="match status" value="1"/>
</dbReference>
<dbReference type="InterPro" id="IPR013175">
    <property type="entry name" value="INO80_su_Ies4"/>
</dbReference>
<feature type="region of interest" description="Disordered" evidence="1">
    <location>
        <begin position="163"/>
        <end position="239"/>
    </location>
</feature>
<evidence type="ECO:0000313" key="3">
    <source>
        <dbReference type="Proteomes" id="UP001280581"/>
    </source>
</evidence>
<comment type="caution">
    <text evidence="2">The sequence shown here is derived from an EMBL/GenBank/DDBJ whole genome shotgun (WGS) entry which is preliminary data.</text>
</comment>
<feature type="compositionally biased region" description="Basic and acidic residues" evidence="1">
    <location>
        <begin position="48"/>
        <end position="61"/>
    </location>
</feature>
<proteinExistence type="predicted"/>
<evidence type="ECO:0000256" key="1">
    <source>
        <dbReference type="SAM" id="MobiDB-lite"/>
    </source>
</evidence>
<reference evidence="2 3" key="1">
    <citation type="submission" date="2021-02" db="EMBL/GenBank/DDBJ databases">
        <title>Genome assembly of Pseudopithomyces chartarum.</title>
        <authorList>
            <person name="Jauregui R."/>
            <person name="Singh J."/>
            <person name="Voisey C."/>
        </authorList>
    </citation>
    <scope>NUCLEOTIDE SEQUENCE [LARGE SCALE GENOMIC DNA]</scope>
    <source>
        <strain evidence="2 3">AGR01</strain>
    </source>
</reference>
<dbReference type="AlphaFoldDB" id="A0AAN6RFA9"/>
<dbReference type="GO" id="GO:0031011">
    <property type="term" value="C:Ino80 complex"/>
    <property type="evidence" value="ECO:0007669"/>
    <property type="project" value="InterPro"/>
</dbReference>
<name>A0AAN6RFA9_9PLEO</name>
<keyword evidence="3" id="KW-1185">Reference proteome</keyword>
<dbReference type="PANTHER" id="PTHR28061:SF1">
    <property type="entry name" value="INO80 COMPLEX SUBUNIT 4"/>
    <property type="match status" value="1"/>
</dbReference>
<gene>
    <name evidence="2" type="ORF">GRF29_164g763970</name>
</gene>
<feature type="compositionally biased region" description="Low complexity" evidence="1">
    <location>
        <begin position="193"/>
        <end position="205"/>
    </location>
</feature>
<dbReference type="EMBL" id="WVTA01000015">
    <property type="protein sequence ID" value="KAK3201803.1"/>
    <property type="molecule type" value="Genomic_DNA"/>
</dbReference>
<feature type="compositionally biased region" description="Basic residues" evidence="1">
    <location>
        <begin position="206"/>
        <end position="216"/>
    </location>
</feature>
<feature type="region of interest" description="Disordered" evidence="1">
    <location>
        <begin position="291"/>
        <end position="350"/>
    </location>
</feature>
<organism evidence="2 3">
    <name type="scientific">Pseudopithomyces chartarum</name>
    <dbReference type="NCBI Taxonomy" id="1892770"/>
    <lineage>
        <taxon>Eukaryota</taxon>
        <taxon>Fungi</taxon>
        <taxon>Dikarya</taxon>
        <taxon>Ascomycota</taxon>
        <taxon>Pezizomycotina</taxon>
        <taxon>Dothideomycetes</taxon>
        <taxon>Pleosporomycetidae</taxon>
        <taxon>Pleosporales</taxon>
        <taxon>Massarineae</taxon>
        <taxon>Didymosphaeriaceae</taxon>
        <taxon>Pseudopithomyces</taxon>
    </lineage>
</organism>
<accession>A0AAN6RFA9</accession>
<feature type="region of interest" description="Disordered" evidence="1">
    <location>
        <begin position="1"/>
        <end position="84"/>
    </location>
</feature>